<dbReference type="Gene3D" id="3.40.50.80">
    <property type="entry name" value="Nucleotide-binding domain of ferredoxin-NADP reductase (FNR) module"/>
    <property type="match status" value="1"/>
</dbReference>
<gene>
    <name evidence="31" type="ORF">INT44_007338</name>
</gene>
<dbReference type="Gene3D" id="2.40.30.10">
    <property type="entry name" value="Translation factors"/>
    <property type="match status" value="1"/>
</dbReference>
<dbReference type="FunFam" id="3.40.50.80:FF:000019">
    <property type="entry name" value="NADH-cytochrome b5 reductase"/>
    <property type="match status" value="1"/>
</dbReference>
<accession>A0A8H7PNJ5</accession>
<evidence type="ECO:0000256" key="5">
    <source>
        <dbReference type="ARBA" id="ARBA00008000"/>
    </source>
</evidence>
<dbReference type="InterPro" id="IPR036318">
    <property type="entry name" value="FAD-bd_PCMH-like_sf"/>
</dbReference>
<evidence type="ECO:0000256" key="10">
    <source>
        <dbReference type="ARBA" id="ARBA00022787"/>
    </source>
</evidence>
<dbReference type="InterPro" id="IPR017927">
    <property type="entry name" value="FAD-bd_FR_type"/>
</dbReference>
<dbReference type="FunFam" id="3.30.70.2740:FF:000002">
    <property type="entry name" value="D-2-hydroxyglutarate dehydrogenase mitochondrial"/>
    <property type="match status" value="1"/>
</dbReference>
<dbReference type="InterPro" id="IPR016169">
    <property type="entry name" value="FAD-bd_PCMH_sub2"/>
</dbReference>
<keyword evidence="7" id="KW-0285">Flavoprotein</keyword>
<keyword evidence="16" id="KW-0520">NAD</keyword>
<evidence type="ECO:0000256" key="22">
    <source>
        <dbReference type="ARBA" id="ARBA00041901"/>
    </source>
</evidence>
<dbReference type="InterPro" id="IPR016171">
    <property type="entry name" value="Vanillyl_alc_oxidase_C-sub2"/>
</dbReference>
<dbReference type="PRINTS" id="PR00371">
    <property type="entry name" value="FPNCR"/>
</dbReference>
<dbReference type="InterPro" id="IPR039261">
    <property type="entry name" value="FNR_nucleotide-bd"/>
</dbReference>
<evidence type="ECO:0000256" key="6">
    <source>
        <dbReference type="ARBA" id="ARBA00012011"/>
    </source>
</evidence>
<dbReference type="Gene3D" id="3.30.43.10">
    <property type="entry name" value="Uridine Diphospho-n-acetylenolpyruvylglucosamine Reductase, domain 2"/>
    <property type="match status" value="1"/>
</dbReference>
<dbReference type="FunFam" id="1.10.45.10:FF:000001">
    <property type="entry name" value="D-lactate dehydrogenase mitochondrial"/>
    <property type="match status" value="1"/>
</dbReference>
<dbReference type="GO" id="GO:0006108">
    <property type="term" value="P:malate metabolic process"/>
    <property type="evidence" value="ECO:0007669"/>
    <property type="project" value="UniProtKB-ARBA"/>
</dbReference>
<keyword evidence="10" id="KW-1000">Mitochondrion outer membrane</keyword>
<dbReference type="OrthoDB" id="5332616at2759"/>
<keyword evidence="12" id="KW-0862">Zinc</keyword>
<dbReference type="AlphaFoldDB" id="A0A8H7PNJ5"/>
<feature type="domain" description="FAD-binding FR-type" evidence="29">
    <location>
        <begin position="60"/>
        <end position="163"/>
    </location>
</feature>
<dbReference type="FunFam" id="3.30.43.10:FF:000002">
    <property type="entry name" value="D-2-hydroxyglutarate dehydrogenase, mitochondrial"/>
    <property type="match status" value="1"/>
</dbReference>
<dbReference type="FunFam" id="2.40.30.10:FF:000032">
    <property type="entry name" value="NADH-cytochrome b5 reductase"/>
    <property type="match status" value="1"/>
</dbReference>
<evidence type="ECO:0000256" key="9">
    <source>
        <dbReference type="ARBA" id="ARBA00022723"/>
    </source>
</evidence>
<organism evidence="31 32">
    <name type="scientific">Umbelopsis vinacea</name>
    <dbReference type="NCBI Taxonomy" id="44442"/>
    <lineage>
        <taxon>Eukaryota</taxon>
        <taxon>Fungi</taxon>
        <taxon>Fungi incertae sedis</taxon>
        <taxon>Mucoromycota</taxon>
        <taxon>Mucoromycotina</taxon>
        <taxon>Umbelopsidomycetes</taxon>
        <taxon>Umbelopsidales</taxon>
        <taxon>Umbelopsidaceae</taxon>
        <taxon>Umbelopsis</taxon>
    </lineage>
</organism>
<dbReference type="EC" id="1.1.99.39" evidence="19"/>
<dbReference type="InterPro" id="IPR016164">
    <property type="entry name" value="FAD-linked_Oxase-like_C"/>
</dbReference>
<evidence type="ECO:0000256" key="11">
    <source>
        <dbReference type="ARBA" id="ARBA00022827"/>
    </source>
</evidence>
<keyword evidence="9" id="KW-0479">Metal-binding</keyword>
<dbReference type="SUPFAM" id="SSF52343">
    <property type="entry name" value="Ferredoxin reductase-like, C-terminal NADP-linked domain"/>
    <property type="match status" value="1"/>
</dbReference>
<dbReference type="GO" id="GO:0090524">
    <property type="term" value="F:cytochrome-b5 reductase activity, acting on NADH"/>
    <property type="evidence" value="ECO:0007669"/>
    <property type="project" value="UniProtKB-EC"/>
</dbReference>
<dbReference type="Pfam" id="PF02913">
    <property type="entry name" value="FAD-oxidase_C"/>
    <property type="match status" value="1"/>
</dbReference>
<dbReference type="InterPro" id="IPR008333">
    <property type="entry name" value="Cbr1-like_FAD-bd_dom"/>
</dbReference>
<comment type="catalytic activity">
    <reaction evidence="24">
        <text>2 Fe(III)-[cytochrome b5] + NADH = 2 Fe(II)-[cytochrome b5] + NAD(+) + H(+)</text>
        <dbReference type="Rhea" id="RHEA:46680"/>
        <dbReference type="Rhea" id="RHEA-COMP:10438"/>
        <dbReference type="Rhea" id="RHEA-COMP:10439"/>
        <dbReference type="ChEBI" id="CHEBI:15378"/>
        <dbReference type="ChEBI" id="CHEBI:29033"/>
        <dbReference type="ChEBI" id="CHEBI:29034"/>
        <dbReference type="ChEBI" id="CHEBI:57540"/>
        <dbReference type="ChEBI" id="CHEBI:57945"/>
        <dbReference type="EC" id="1.6.2.2"/>
    </reaction>
</comment>
<evidence type="ECO:0000256" key="21">
    <source>
        <dbReference type="ARBA" id="ARBA00039639"/>
    </source>
</evidence>
<comment type="catalytic activity">
    <reaction evidence="26">
        <text>(R)-malate + A = oxaloacetate + AH2</text>
        <dbReference type="Rhea" id="RHEA:67460"/>
        <dbReference type="ChEBI" id="CHEBI:13193"/>
        <dbReference type="ChEBI" id="CHEBI:15588"/>
        <dbReference type="ChEBI" id="CHEBI:16452"/>
        <dbReference type="ChEBI" id="CHEBI:17499"/>
    </reaction>
    <physiologicalReaction direction="left-to-right" evidence="26">
        <dbReference type="Rhea" id="RHEA:67461"/>
    </physiologicalReaction>
</comment>
<dbReference type="Gene3D" id="3.30.70.2190">
    <property type="match status" value="1"/>
</dbReference>
<dbReference type="SUPFAM" id="SSF56176">
    <property type="entry name" value="FAD-binding/transporter-associated domain-like"/>
    <property type="match status" value="1"/>
</dbReference>
<dbReference type="InterPro" id="IPR016166">
    <property type="entry name" value="FAD-bd_PCMH"/>
</dbReference>
<evidence type="ECO:0000256" key="3">
    <source>
        <dbReference type="ARBA" id="ARBA00005156"/>
    </source>
</evidence>
<evidence type="ECO:0000256" key="19">
    <source>
        <dbReference type="ARBA" id="ARBA00039003"/>
    </source>
</evidence>
<comment type="subcellular location">
    <subcellularLocation>
        <location evidence="2">Mitochondrion outer membrane</location>
    </subcellularLocation>
</comment>
<name>A0A8H7PNJ5_9FUNG</name>
<dbReference type="PANTHER" id="PTHR43716:SF1">
    <property type="entry name" value="D-2-HYDROXYGLUTARATE DEHYDROGENASE, MITOCHONDRIAL"/>
    <property type="match status" value="1"/>
</dbReference>
<dbReference type="PROSITE" id="PS51387">
    <property type="entry name" value="FAD_PCMH"/>
    <property type="match status" value="1"/>
</dbReference>
<evidence type="ECO:0000256" key="12">
    <source>
        <dbReference type="ARBA" id="ARBA00022833"/>
    </source>
</evidence>
<dbReference type="InterPro" id="IPR004113">
    <property type="entry name" value="FAD-bd_oxidored_4_C"/>
</dbReference>
<evidence type="ECO:0000256" key="13">
    <source>
        <dbReference type="ARBA" id="ARBA00022946"/>
    </source>
</evidence>
<evidence type="ECO:0000256" key="1">
    <source>
        <dbReference type="ARBA" id="ARBA00001974"/>
    </source>
</evidence>
<evidence type="ECO:0000259" key="29">
    <source>
        <dbReference type="PROSITE" id="PS51384"/>
    </source>
</evidence>
<dbReference type="Gene3D" id="3.30.70.2740">
    <property type="match status" value="1"/>
</dbReference>
<evidence type="ECO:0000256" key="23">
    <source>
        <dbReference type="ARBA" id="ARBA00045410"/>
    </source>
</evidence>
<keyword evidence="8 28" id="KW-0812">Transmembrane</keyword>
<comment type="cofactor">
    <cofactor evidence="1">
        <name>FAD</name>
        <dbReference type="ChEBI" id="CHEBI:57692"/>
    </cofactor>
</comment>
<dbReference type="EMBL" id="JAEPRA010000013">
    <property type="protein sequence ID" value="KAG2176674.1"/>
    <property type="molecule type" value="Genomic_DNA"/>
</dbReference>
<comment type="function">
    <text evidence="23">Catalyzes the oxidation of D-2-hydroxyglutarate (D-2-HG) to alpha-ketoglutarate. Also catalyzes the oxidation of other D-2-hydroxyacids, such as D-malate (D-MAL) and D-lactate (D-LAC). Exhibits high activities towards D-2-HG and D-MAL but a very weak activity towards D-LAC.</text>
</comment>
<dbReference type="Pfam" id="PF01565">
    <property type="entry name" value="FAD_binding_4"/>
    <property type="match status" value="1"/>
</dbReference>
<dbReference type="GO" id="GO:0004458">
    <property type="term" value="F:D-lactate dehydrogenase (cytochrome) activity"/>
    <property type="evidence" value="ECO:0007669"/>
    <property type="project" value="UniProtKB-EC"/>
</dbReference>
<dbReference type="GO" id="GO:0071949">
    <property type="term" value="F:FAD binding"/>
    <property type="evidence" value="ECO:0007669"/>
    <property type="project" value="InterPro"/>
</dbReference>
<evidence type="ECO:0000313" key="32">
    <source>
        <dbReference type="Proteomes" id="UP000612746"/>
    </source>
</evidence>
<evidence type="ECO:0000256" key="2">
    <source>
        <dbReference type="ARBA" id="ARBA00004294"/>
    </source>
</evidence>
<dbReference type="SUPFAM" id="SSF55103">
    <property type="entry name" value="FAD-linked oxidases, C-terminal domain"/>
    <property type="match status" value="1"/>
</dbReference>
<dbReference type="InterPro" id="IPR006094">
    <property type="entry name" value="Oxid_FAD_bind_N"/>
</dbReference>
<dbReference type="SUPFAM" id="SSF63380">
    <property type="entry name" value="Riboflavin synthase domain-like"/>
    <property type="match status" value="1"/>
</dbReference>
<comment type="similarity">
    <text evidence="4">Belongs to the flavoprotein pyridine nucleotide cytochrome reductase family.</text>
</comment>
<comment type="similarity">
    <text evidence="5">Belongs to the FAD-binding oxidoreductase/transferase type 4 family.</text>
</comment>
<dbReference type="GO" id="GO:0046872">
    <property type="term" value="F:metal ion binding"/>
    <property type="evidence" value="ECO:0007669"/>
    <property type="project" value="UniProtKB-KW"/>
</dbReference>
<dbReference type="InterPro" id="IPR001709">
    <property type="entry name" value="Flavoprot_Pyr_Nucl_cyt_Rdtase"/>
</dbReference>
<dbReference type="InterPro" id="IPR016167">
    <property type="entry name" value="FAD-bd_PCMH_sub1"/>
</dbReference>
<feature type="domain" description="FAD-binding PCMH-type" evidence="30">
    <location>
        <begin position="408"/>
        <end position="587"/>
    </location>
</feature>
<evidence type="ECO:0000256" key="7">
    <source>
        <dbReference type="ARBA" id="ARBA00022630"/>
    </source>
</evidence>
<reference evidence="31" key="1">
    <citation type="submission" date="2020-12" db="EMBL/GenBank/DDBJ databases">
        <title>Metabolic potential, ecology and presence of endohyphal bacteria is reflected in genomic diversity of Mucoromycotina.</title>
        <authorList>
            <person name="Muszewska A."/>
            <person name="Okrasinska A."/>
            <person name="Steczkiewicz K."/>
            <person name="Drgas O."/>
            <person name="Orlowska M."/>
            <person name="Perlinska-Lenart U."/>
            <person name="Aleksandrzak-Piekarczyk T."/>
            <person name="Szatraj K."/>
            <person name="Zielenkiewicz U."/>
            <person name="Pilsyk S."/>
            <person name="Malc E."/>
            <person name="Mieczkowski P."/>
            <person name="Kruszewska J.S."/>
            <person name="Biernat P."/>
            <person name="Pawlowska J."/>
        </authorList>
    </citation>
    <scope>NUCLEOTIDE SEQUENCE</scope>
    <source>
        <strain evidence="31">WA0000051536</strain>
    </source>
</reference>
<evidence type="ECO:0000256" key="18">
    <source>
        <dbReference type="ARBA" id="ARBA00023136"/>
    </source>
</evidence>
<dbReference type="InterPro" id="IPR001433">
    <property type="entry name" value="OxRdtase_FAD/NAD-bd"/>
</dbReference>
<comment type="pathway">
    <text evidence="3">Protein modification; peptidyl-diphthamide biosynthesis.</text>
</comment>
<keyword evidence="14 28" id="KW-1133">Transmembrane helix</keyword>
<evidence type="ECO:0000256" key="28">
    <source>
        <dbReference type="SAM" id="Phobius"/>
    </source>
</evidence>
<dbReference type="EC" id="1.6.2.2" evidence="6"/>
<evidence type="ECO:0000256" key="17">
    <source>
        <dbReference type="ARBA" id="ARBA00023128"/>
    </source>
</evidence>
<evidence type="ECO:0000256" key="14">
    <source>
        <dbReference type="ARBA" id="ARBA00022989"/>
    </source>
</evidence>
<keyword evidence="11" id="KW-0274">FAD</keyword>
<dbReference type="Proteomes" id="UP000612746">
    <property type="component" value="Unassembled WGS sequence"/>
</dbReference>
<protein>
    <recommendedName>
        <fullName evidence="21">D-2-hydroxyglutarate dehydrogenase, mitochondrial</fullName>
        <ecNumber evidence="19">1.1.99.39</ecNumber>
        <ecNumber evidence="6">1.6.2.2</ecNumber>
    </recommendedName>
    <alternativeName>
        <fullName evidence="22">Microsomal cytochrome b reductase</fullName>
    </alternativeName>
    <alternativeName>
        <fullName evidence="20">NADH-cytochrome b5 reductase 1</fullName>
    </alternativeName>
</protein>
<feature type="transmembrane region" description="Helical" evidence="28">
    <location>
        <begin position="21"/>
        <end position="44"/>
    </location>
</feature>
<evidence type="ECO:0000256" key="4">
    <source>
        <dbReference type="ARBA" id="ARBA00006105"/>
    </source>
</evidence>
<sequence>MAQLMTSPLRMPLTVRRILRILTEPYFLSLAIPVCVTGTVYGVWKLYWRRKLPQRILDQHTVQYFQLIAKHPVSHNTAIYRFALPSKTAVLGLPIGQHISLVVDVDGRSVSRSYTPTSQFNTQGHFDLMIKSYPTGAVSSFVAKLEVGDTVGVKGPRGAFTYTPRMVKELGMIAGGTGITPMLQIIRAILSNPHDPTKVSLIFANVTDDDILLREELDELAKQHDNLKVHYVLNDPPEGWTGGVGFVTREMIEKWLPPPAKDIKILLCGPPAMIKAMTLLTNEIGYEPTRPQQAMLRFTTPNVRRTVSMLPRGALAYKAAASKAALPSLAVSLRRYATESAAQVETKGPTKVVQYTVDKYPGYERDARFSQLTPDHVEHFKSIVGDTGMIYDNDDDLFIFNTDWMNKYRGKSKLVLKPKTTQQVSDIMKYCNENKLAVVPQGGNTGLVGGSVPVFDEIVLSLANMNQIRSFDSVSGVLVSDSGCVLEVLDNYLHEKGYIMPIDLGAKGSCHIGGNVATNAGGLRLLRYGSLHGTVLGLEVVLPDGTILENLSTLRKDNTGYDLKQLFIGSEGTLGVITGVSILTPRKPQAVNVALLGVNSFEDVQKAFKQAKSEVSEILSAFEFWDTNASKMFKKHSEVKDALSEEYPFYVLIETSGSNKDHDDEKLNGLLENLMTDEVALDGVVAQDETQIRNLWSMREGIPEALSKEGGVFKYDVSLPVPRIYECVEDMKKHLTEQGVYGKEDSPVVEVVGYGHVGDGNLHLNIATKTVDTKIMNMIEPYIFEWVSKENGSISAEHGLGLQKGKFLHYSKSDAMIQLMQTIKKTVDPNAIMNPYKYLPEN</sequence>
<dbReference type="GO" id="GO:0051990">
    <property type="term" value="F:(R)-2-hydroxyglutarate dehydrogenase activity"/>
    <property type="evidence" value="ECO:0007669"/>
    <property type="project" value="UniProtKB-EC"/>
</dbReference>
<keyword evidence="32" id="KW-1185">Reference proteome</keyword>
<dbReference type="PANTHER" id="PTHR43716">
    <property type="entry name" value="D-2-HYDROXYGLUTARATE DEHYDROGENASE, MITOCHONDRIAL"/>
    <property type="match status" value="1"/>
</dbReference>
<keyword evidence="15" id="KW-0560">Oxidoreductase</keyword>
<dbReference type="GO" id="GO:0005741">
    <property type="term" value="C:mitochondrial outer membrane"/>
    <property type="evidence" value="ECO:0007669"/>
    <property type="project" value="UniProtKB-SubCell"/>
</dbReference>
<evidence type="ECO:0000256" key="24">
    <source>
        <dbReference type="ARBA" id="ARBA00047682"/>
    </source>
</evidence>
<evidence type="ECO:0000259" key="30">
    <source>
        <dbReference type="PROSITE" id="PS51387"/>
    </source>
</evidence>
<proteinExistence type="inferred from homology"/>
<evidence type="ECO:0000256" key="8">
    <source>
        <dbReference type="ARBA" id="ARBA00022692"/>
    </source>
</evidence>
<comment type="caution">
    <text evidence="31">The sequence shown here is derived from an EMBL/GenBank/DDBJ whole genome shotgun (WGS) entry which is preliminary data.</text>
</comment>
<dbReference type="PROSITE" id="PS51384">
    <property type="entry name" value="FAD_FR"/>
    <property type="match status" value="1"/>
</dbReference>
<evidence type="ECO:0000256" key="20">
    <source>
        <dbReference type="ARBA" id="ARBA00039438"/>
    </source>
</evidence>
<dbReference type="FunFam" id="3.30.70.2190:FF:000001">
    <property type="entry name" value="D-2-hydroxyglutarate dehydrogenase mitochondrial"/>
    <property type="match status" value="1"/>
</dbReference>
<comment type="catalytic activity">
    <reaction evidence="27">
        <text>(R)-lactate + 2 Fe(III)-[cytochrome c] = 2 Fe(II)-[cytochrome c] + pyruvate + 2 H(+)</text>
        <dbReference type="Rhea" id="RHEA:13521"/>
        <dbReference type="Rhea" id="RHEA-COMP:10350"/>
        <dbReference type="Rhea" id="RHEA-COMP:14399"/>
        <dbReference type="ChEBI" id="CHEBI:15361"/>
        <dbReference type="ChEBI" id="CHEBI:15378"/>
        <dbReference type="ChEBI" id="CHEBI:16004"/>
        <dbReference type="ChEBI" id="CHEBI:29033"/>
        <dbReference type="ChEBI" id="CHEBI:29034"/>
        <dbReference type="EC" id="1.1.2.4"/>
    </reaction>
</comment>
<keyword evidence="17" id="KW-0496">Mitochondrion</keyword>
<keyword evidence="18 28" id="KW-0472">Membrane</keyword>
<dbReference type="FunFam" id="3.30.465.10:FF:000053">
    <property type="entry name" value="D-lactate dehydrogenase (Cytochrome), putative"/>
    <property type="match status" value="1"/>
</dbReference>
<evidence type="ECO:0000256" key="16">
    <source>
        <dbReference type="ARBA" id="ARBA00023027"/>
    </source>
</evidence>
<comment type="catalytic activity">
    <reaction evidence="25">
        <text>2 Fe(3+)-[Dph3] + NADH = 2 Fe(2+)-[Dph3] + NAD(+) + H(+)</text>
        <dbReference type="Rhea" id="RHEA:71231"/>
        <dbReference type="Rhea" id="RHEA-COMP:18002"/>
        <dbReference type="Rhea" id="RHEA-COMP:18003"/>
        <dbReference type="ChEBI" id="CHEBI:15378"/>
        <dbReference type="ChEBI" id="CHEBI:29033"/>
        <dbReference type="ChEBI" id="CHEBI:29034"/>
        <dbReference type="ChEBI" id="CHEBI:57540"/>
        <dbReference type="ChEBI" id="CHEBI:57945"/>
        <dbReference type="ChEBI" id="CHEBI:83228"/>
    </reaction>
    <physiologicalReaction direction="left-to-right" evidence="25">
        <dbReference type="Rhea" id="RHEA:71232"/>
    </physiologicalReaction>
</comment>
<evidence type="ECO:0000256" key="25">
    <source>
        <dbReference type="ARBA" id="ARBA00049138"/>
    </source>
</evidence>
<evidence type="ECO:0000256" key="15">
    <source>
        <dbReference type="ARBA" id="ARBA00023002"/>
    </source>
</evidence>
<evidence type="ECO:0000313" key="31">
    <source>
        <dbReference type="EMBL" id="KAG2176674.1"/>
    </source>
</evidence>
<dbReference type="Pfam" id="PF00970">
    <property type="entry name" value="FAD_binding_6"/>
    <property type="match status" value="1"/>
</dbReference>
<dbReference type="Pfam" id="PF00175">
    <property type="entry name" value="NAD_binding_1"/>
    <property type="match status" value="1"/>
</dbReference>
<dbReference type="InterPro" id="IPR017938">
    <property type="entry name" value="Riboflavin_synthase-like_b-brl"/>
</dbReference>
<dbReference type="InterPro" id="IPR051264">
    <property type="entry name" value="FAD-oxidored/transferase_4"/>
</dbReference>
<dbReference type="PRINTS" id="PR00406">
    <property type="entry name" value="CYTB5RDTASE"/>
</dbReference>
<keyword evidence="13" id="KW-0809">Transit peptide</keyword>
<evidence type="ECO:0000256" key="26">
    <source>
        <dbReference type="ARBA" id="ARBA00049267"/>
    </source>
</evidence>
<dbReference type="Gene3D" id="1.10.45.10">
    <property type="entry name" value="Vanillyl-alcohol Oxidase, Chain A, domain 4"/>
    <property type="match status" value="1"/>
</dbReference>
<evidence type="ECO:0000256" key="27">
    <source>
        <dbReference type="ARBA" id="ARBA00051436"/>
    </source>
</evidence>
<dbReference type="Gene3D" id="3.30.465.10">
    <property type="match status" value="1"/>
</dbReference>
<dbReference type="CDD" id="cd06183">
    <property type="entry name" value="cyt_b5_reduct_like"/>
    <property type="match status" value="1"/>
</dbReference>